<dbReference type="KEGG" id="mag:amb1401"/>
<evidence type="ECO:0000259" key="5">
    <source>
        <dbReference type="PROSITE" id="PS51007"/>
    </source>
</evidence>
<dbReference type="STRING" id="342108.amb1401"/>
<dbReference type="AlphaFoldDB" id="Q2W7H0"/>
<feature type="domain" description="Cytochrome c" evidence="5">
    <location>
        <begin position="59"/>
        <end position="142"/>
    </location>
</feature>
<dbReference type="GO" id="GO:0009055">
    <property type="term" value="F:electron transfer activity"/>
    <property type="evidence" value="ECO:0007669"/>
    <property type="project" value="InterPro"/>
</dbReference>
<dbReference type="InterPro" id="IPR036909">
    <property type="entry name" value="Cyt_c-like_dom_sf"/>
</dbReference>
<evidence type="ECO:0000256" key="3">
    <source>
        <dbReference type="ARBA" id="ARBA00023004"/>
    </source>
</evidence>
<evidence type="ECO:0000256" key="4">
    <source>
        <dbReference type="PROSITE-ProRule" id="PRU00433"/>
    </source>
</evidence>
<protein>
    <submittedName>
        <fullName evidence="6">Cytochrome c, mono-and diheme variants</fullName>
    </submittedName>
</protein>
<keyword evidence="3 4" id="KW-0408">Iron</keyword>
<sequence>MGGGGRGLRSPSLAQRQALGAWGVLFLDQPVGGPRMHLLGAVTGAVVSVLVAWPLAAAAEISPGRQAKLRDMVDQDCGSCHGMTRQGGLGSPLLQEDLVKLSAEAVVETILEGRPGTPMPPWKFMLSREEAAWIAAYLMGELK</sequence>
<dbReference type="GO" id="GO:0020037">
    <property type="term" value="F:heme binding"/>
    <property type="evidence" value="ECO:0007669"/>
    <property type="project" value="InterPro"/>
</dbReference>
<dbReference type="EMBL" id="AP007255">
    <property type="protein sequence ID" value="BAE50205.1"/>
    <property type="molecule type" value="Genomic_DNA"/>
</dbReference>
<evidence type="ECO:0000256" key="2">
    <source>
        <dbReference type="ARBA" id="ARBA00022723"/>
    </source>
</evidence>
<dbReference type="InterPro" id="IPR009056">
    <property type="entry name" value="Cyt_c-like_dom"/>
</dbReference>
<dbReference type="HOGENOM" id="CLU_1803839_0_0_5"/>
<evidence type="ECO:0000313" key="6">
    <source>
        <dbReference type="EMBL" id="BAE50205.1"/>
    </source>
</evidence>
<accession>Q2W7H0</accession>
<dbReference type="Pfam" id="PF13442">
    <property type="entry name" value="Cytochrome_CBB3"/>
    <property type="match status" value="1"/>
</dbReference>
<organism evidence="6 7">
    <name type="scientific">Paramagnetospirillum magneticum (strain ATCC 700264 / AMB-1)</name>
    <name type="common">Magnetospirillum magneticum</name>
    <dbReference type="NCBI Taxonomy" id="342108"/>
    <lineage>
        <taxon>Bacteria</taxon>
        <taxon>Pseudomonadati</taxon>
        <taxon>Pseudomonadota</taxon>
        <taxon>Alphaproteobacteria</taxon>
        <taxon>Rhodospirillales</taxon>
        <taxon>Magnetospirillaceae</taxon>
        <taxon>Paramagnetospirillum</taxon>
    </lineage>
</organism>
<name>Q2W7H0_PARM1</name>
<keyword evidence="7" id="KW-1185">Reference proteome</keyword>
<gene>
    <name evidence="6" type="ordered locus">amb1401</name>
</gene>
<evidence type="ECO:0000256" key="1">
    <source>
        <dbReference type="ARBA" id="ARBA00022617"/>
    </source>
</evidence>
<dbReference type="Proteomes" id="UP000007058">
    <property type="component" value="Chromosome"/>
</dbReference>
<keyword evidence="2 4" id="KW-0479">Metal-binding</keyword>
<keyword evidence="1 4" id="KW-0349">Heme</keyword>
<proteinExistence type="predicted"/>
<dbReference type="GO" id="GO:0046872">
    <property type="term" value="F:metal ion binding"/>
    <property type="evidence" value="ECO:0007669"/>
    <property type="project" value="UniProtKB-KW"/>
</dbReference>
<evidence type="ECO:0000313" key="7">
    <source>
        <dbReference type="Proteomes" id="UP000007058"/>
    </source>
</evidence>
<dbReference type="Gene3D" id="1.10.760.10">
    <property type="entry name" value="Cytochrome c-like domain"/>
    <property type="match status" value="1"/>
</dbReference>
<dbReference type="PROSITE" id="PS51007">
    <property type="entry name" value="CYTC"/>
    <property type="match status" value="1"/>
</dbReference>
<dbReference type="SUPFAM" id="SSF46626">
    <property type="entry name" value="Cytochrome c"/>
    <property type="match status" value="1"/>
</dbReference>
<reference evidence="6 7" key="1">
    <citation type="journal article" date="2005" name="DNA Res.">
        <title>Complete genome sequence of the facultative anaerobic magnetotactic bacterium Magnetospirillum sp. strain AMB-1.</title>
        <authorList>
            <person name="Matsunaga T."/>
            <person name="Okamura Y."/>
            <person name="Fukuda Y."/>
            <person name="Wahyudi A.T."/>
            <person name="Murase Y."/>
            <person name="Takeyama H."/>
        </authorList>
    </citation>
    <scope>NUCLEOTIDE SEQUENCE [LARGE SCALE GENOMIC DNA]</scope>
    <source>
        <strain evidence="7">ATCC 700264 / AMB-1</strain>
    </source>
</reference>